<reference evidence="2" key="1">
    <citation type="journal article" date="2005" name="Nature">
        <title>The map-based sequence of the rice genome.</title>
        <authorList>
            <consortium name="International rice genome sequencing project (IRGSP)"/>
            <person name="Matsumoto T."/>
            <person name="Wu J."/>
            <person name="Kanamori H."/>
            <person name="Katayose Y."/>
            <person name="Fujisawa M."/>
            <person name="Namiki N."/>
            <person name="Mizuno H."/>
            <person name="Yamamoto K."/>
            <person name="Antonio B.A."/>
            <person name="Baba T."/>
            <person name="Sakata K."/>
            <person name="Nagamura Y."/>
            <person name="Aoki H."/>
            <person name="Arikawa K."/>
            <person name="Arita K."/>
            <person name="Bito T."/>
            <person name="Chiden Y."/>
            <person name="Fujitsuka N."/>
            <person name="Fukunaka R."/>
            <person name="Hamada M."/>
            <person name="Harada C."/>
            <person name="Hayashi A."/>
            <person name="Hijishita S."/>
            <person name="Honda M."/>
            <person name="Hosokawa S."/>
            <person name="Ichikawa Y."/>
            <person name="Idonuma A."/>
            <person name="Iijima M."/>
            <person name="Ikeda M."/>
            <person name="Ikeno M."/>
            <person name="Ito K."/>
            <person name="Ito S."/>
            <person name="Ito T."/>
            <person name="Ito Y."/>
            <person name="Ito Y."/>
            <person name="Iwabuchi A."/>
            <person name="Kamiya K."/>
            <person name="Karasawa W."/>
            <person name="Kurita K."/>
            <person name="Katagiri S."/>
            <person name="Kikuta A."/>
            <person name="Kobayashi H."/>
            <person name="Kobayashi N."/>
            <person name="Machita K."/>
            <person name="Maehara T."/>
            <person name="Masukawa M."/>
            <person name="Mizubayashi T."/>
            <person name="Mukai Y."/>
            <person name="Nagasaki H."/>
            <person name="Nagata Y."/>
            <person name="Naito S."/>
            <person name="Nakashima M."/>
            <person name="Nakama Y."/>
            <person name="Nakamichi Y."/>
            <person name="Nakamura M."/>
            <person name="Meguro A."/>
            <person name="Negishi M."/>
            <person name="Ohta I."/>
            <person name="Ohta T."/>
            <person name="Okamoto M."/>
            <person name="Ono N."/>
            <person name="Saji S."/>
            <person name="Sakaguchi M."/>
            <person name="Sakai K."/>
            <person name="Shibata M."/>
            <person name="Shimokawa T."/>
            <person name="Song J."/>
            <person name="Takazaki Y."/>
            <person name="Terasawa K."/>
            <person name="Tsugane M."/>
            <person name="Tsuji K."/>
            <person name="Ueda S."/>
            <person name="Waki K."/>
            <person name="Yamagata H."/>
            <person name="Yamamoto M."/>
            <person name="Yamamoto S."/>
            <person name="Yamane H."/>
            <person name="Yoshiki S."/>
            <person name="Yoshihara R."/>
            <person name="Yukawa K."/>
            <person name="Zhong H."/>
            <person name="Yano M."/>
            <person name="Yuan Q."/>
            <person name="Ouyang S."/>
            <person name="Liu J."/>
            <person name="Jones K.M."/>
            <person name="Gansberger K."/>
            <person name="Moffat K."/>
            <person name="Hill J."/>
            <person name="Bera J."/>
            <person name="Fadrosh D."/>
            <person name="Jin S."/>
            <person name="Johri S."/>
            <person name="Kim M."/>
            <person name="Overton L."/>
            <person name="Reardon M."/>
            <person name="Tsitrin T."/>
            <person name="Vuong H."/>
            <person name="Weaver B."/>
            <person name="Ciecko A."/>
            <person name="Tallon L."/>
            <person name="Jackson J."/>
            <person name="Pai G."/>
            <person name="Aken S.V."/>
            <person name="Utterback T."/>
            <person name="Reidmuller S."/>
            <person name="Feldblyum T."/>
            <person name="Hsiao J."/>
            <person name="Zismann V."/>
            <person name="Iobst S."/>
            <person name="de Vazeille A.R."/>
            <person name="Buell C.R."/>
            <person name="Ying K."/>
            <person name="Li Y."/>
            <person name="Lu T."/>
            <person name="Huang Y."/>
            <person name="Zhao Q."/>
            <person name="Feng Q."/>
            <person name="Zhang L."/>
            <person name="Zhu J."/>
            <person name="Weng Q."/>
            <person name="Mu J."/>
            <person name="Lu Y."/>
            <person name="Fan D."/>
            <person name="Liu Y."/>
            <person name="Guan J."/>
            <person name="Zhang Y."/>
            <person name="Yu S."/>
            <person name="Liu X."/>
            <person name="Zhang Y."/>
            <person name="Hong G."/>
            <person name="Han B."/>
            <person name="Choisne N."/>
            <person name="Demange N."/>
            <person name="Orjeda G."/>
            <person name="Samain S."/>
            <person name="Cattolico L."/>
            <person name="Pelletier E."/>
            <person name="Couloux A."/>
            <person name="Segurens B."/>
            <person name="Wincker P."/>
            <person name="D'Hont A."/>
            <person name="Scarpelli C."/>
            <person name="Weissenbach J."/>
            <person name="Salanoubat M."/>
            <person name="Quetier F."/>
            <person name="Yu Y."/>
            <person name="Kim H.R."/>
            <person name="Rambo T."/>
            <person name="Currie J."/>
            <person name="Collura K."/>
            <person name="Luo M."/>
            <person name="Yang T."/>
            <person name="Ammiraju J.S.S."/>
            <person name="Engler F."/>
            <person name="Soderlund C."/>
            <person name="Wing R.A."/>
            <person name="Palmer L.E."/>
            <person name="de la Bastide M."/>
            <person name="Spiegel L."/>
            <person name="Nascimento L."/>
            <person name="Zutavern T."/>
            <person name="O'Shaughnessy A."/>
            <person name="Dike S."/>
            <person name="Dedhia N."/>
            <person name="Preston R."/>
            <person name="Balija V."/>
            <person name="McCombie W.R."/>
            <person name="Chow T."/>
            <person name="Chen H."/>
            <person name="Chung M."/>
            <person name="Chen C."/>
            <person name="Shaw J."/>
            <person name="Wu H."/>
            <person name="Hsiao K."/>
            <person name="Chao Y."/>
            <person name="Chu M."/>
            <person name="Cheng C."/>
            <person name="Hour A."/>
            <person name="Lee P."/>
            <person name="Lin S."/>
            <person name="Lin Y."/>
            <person name="Liou J."/>
            <person name="Liu S."/>
            <person name="Hsing Y."/>
            <person name="Raghuvanshi S."/>
            <person name="Mohanty A."/>
            <person name="Bharti A.K."/>
            <person name="Gaur A."/>
            <person name="Gupta V."/>
            <person name="Kumar D."/>
            <person name="Ravi V."/>
            <person name="Vij S."/>
            <person name="Kapur A."/>
            <person name="Khurana P."/>
            <person name="Khurana P."/>
            <person name="Khurana J.P."/>
            <person name="Tyagi A.K."/>
            <person name="Gaikwad K."/>
            <person name="Singh A."/>
            <person name="Dalal V."/>
            <person name="Srivastava S."/>
            <person name="Dixit A."/>
            <person name="Pal A.K."/>
            <person name="Ghazi I.A."/>
            <person name="Yadav M."/>
            <person name="Pandit A."/>
            <person name="Bhargava A."/>
            <person name="Sureshbabu K."/>
            <person name="Batra K."/>
            <person name="Sharma T.R."/>
            <person name="Mohapatra T."/>
            <person name="Singh N.K."/>
            <person name="Messing J."/>
            <person name="Nelson A.B."/>
            <person name="Fuks G."/>
            <person name="Kavchok S."/>
            <person name="Keizer G."/>
            <person name="Linton E."/>
            <person name="Llaca V."/>
            <person name="Song R."/>
            <person name="Tanyolac B."/>
            <person name="Young S."/>
            <person name="Ho-Il K."/>
            <person name="Hahn J.H."/>
            <person name="Sangsakoo G."/>
            <person name="Vanavichit A."/>
            <person name="de Mattos Luiz.A.T."/>
            <person name="Zimmer P.D."/>
            <person name="Malone G."/>
            <person name="Dellagostin O."/>
            <person name="de Oliveira A.C."/>
            <person name="Bevan M."/>
            <person name="Bancroft I."/>
            <person name="Minx P."/>
            <person name="Cordum H."/>
            <person name="Wilson R."/>
            <person name="Cheng Z."/>
            <person name="Jin W."/>
            <person name="Jiang J."/>
            <person name="Leong S.A."/>
            <person name="Iwama H."/>
            <person name="Gojobori T."/>
            <person name="Itoh T."/>
            <person name="Niimura Y."/>
            <person name="Fujii Y."/>
            <person name="Habara T."/>
            <person name="Sakai H."/>
            <person name="Sato Y."/>
            <person name="Wilson G."/>
            <person name="Kumar K."/>
            <person name="McCouch S."/>
            <person name="Juretic N."/>
            <person name="Hoen D."/>
            <person name="Wright S."/>
            <person name="Bruskiewich R."/>
            <person name="Bureau T."/>
            <person name="Miyao A."/>
            <person name="Hirochika H."/>
            <person name="Nishikawa T."/>
            <person name="Kadowaki K."/>
            <person name="Sugiura M."/>
            <person name="Burr B."/>
            <person name="Sasaki T."/>
        </authorList>
    </citation>
    <scope>NUCLEOTIDE SEQUENCE [LARGE SCALE GENOMIC DNA]</scope>
    <source>
        <strain evidence="2">cv. Nipponbare</strain>
    </source>
</reference>
<evidence type="ECO:0000313" key="2">
    <source>
        <dbReference type="Proteomes" id="UP000059680"/>
    </source>
</evidence>
<accession>A0A0P0W8Q7</accession>
<sequence length="71" mass="8226">MGFPMCLTQKTSIGIGFCRLNCDVLPSGKKIMWHHKIKWLQDNLPPPPPPNNSIHISIWIIEHNFFNKICK</sequence>
<dbReference type="InParanoid" id="A0A0P0W8Q7"/>
<dbReference type="AlphaFoldDB" id="A0A0P0W8Q7"/>
<organism evidence="1 2">
    <name type="scientific">Oryza sativa subsp. japonica</name>
    <name type="common">Rice</name>
    <dbReference type="NCBI Taxonomy" id="39947"/>
    <lineage>
        <taxon>Eukaryota</taxon>
        <taxon>Viridiplantae</taxon>
        <taxon>Streptophyta</taxon>
        <taxon>Embryophyta</taxon>
        <taxon>Tracheophyta</taxon>
        <taxon>Spermatophyta</taxon>
        <taxon>Magnoliopsida</taxon>
        <taxon>Liliopsida</taxon>
        <taxon>Poales</taxon>
        <taxon>Poaceae</taxon>
        <taxon>BOP clade</taxon>
        <taxon>Oryzoideae</taxon>
        <taxon>Oryzeae</taxon>
        <taxon>Oryzinae</taxon>
        <taxon>Oryza</taxon>
        <taxon>Oryza sativa</taxon>
    </lineage>
</organism>
<reference evidence="1 2" key="3">
    <citation type="journal article" date="2013" name="Rice">
        <title>Improvement of the Oryza sativa Nipponbare reference genome using next generation sequence and optical map data.</title>
        <authorList>
            <person name="Kawahara Y."/>
            <person name="de la Bastide M."/>
            <person name="Hamilton J.P."/>
            <person name="Kanamori H."/>
            <person name="McCombie W.R."/>
            <person name="Ouyang S."/>
            <person name="Schwartz D.C."/>
            <person name="Tanaka T."/>
            <person name="Wu J."/>
            <person name="Zhou S."/>
            <person name="Childs K.L."/>
            <person name="Davidson R.M."/>
            <person name="Lin H."/>
            <person name="Quesada-Ocampo L."/>
            <person name="Vaillancourt B."/>
            <person name="Sakai H."/>
            <person name="Lee S.S."/>
            <person name="Kim J."/>
            <person name="Numa H."/>
            <person name="Itoh T."/>
            <person name="Buell C.R."/>
            <person name="Matsumoto T."/>
        </authorList>
    </citation>
    <scope>NUCLEOTIDE SEQUENCE [LARGE SCALE GENOMIC DNA]</scope>
    <source>
        <strain evidence="2">cv. Nipponbare</strain>
    </source>
</reference>
<dbReference type="EMBL" id="AP014960">
    <property type="protein sequence ID" value="BAS88661.1"/>
    <property type="molecule type" value="Genomic_DNA"/>
</dbReference>
<reference evidence="1 2" key="2">
    <citation type="journal article" date="2013" name="Plant Cell Physiol.">
        <title>Rice Annotation Project Database (RAP-DB): an integrative and interactive database for rice genomics.</title>
        <authorList>
            <person name="Sakai H."/>
            <person name="Lee S.S."/>
            <person name="Tanaka T."/>
            <person name="Numa H."/>
            <person name="Kim J."/>
            <person name="Kawahara Y."/>
            <person name="Wakimoto H."/>
            <person name="Yang C.C."/>
            <person name="Iwamoto M."/>
            <person name="Abe T."/>
            <person name="Yamada Y."/>
            <person name="Muto A."/>
            <person name="Inokuchi H."/>
            <person name="Ikemura T."/>
            <person name="Matsumoto T."/>
            <person name="Sasaki T."/>
            <person name="Itoh T."/>
        </authorList>
    </citation>
    <scope>NUCLEOTIDE SEQUENCE [LARGE SCALE GENOMIC DNA]</scope>
    <source>
        <strain evidence="2">cv. Nipponbare</strain>
    </source>
</reference>
<proteinExistence type="predicted"/>
<name>A0A0P0W8Q7_ORYSJ</name>
<evidence type="ECO:0000313" key="1">
    <source>
        <dbReference type="EMBL" id="BAS88661.1"/>
    </source>
</evidence>
<gene>
    <name evidence="1" type="ordered locus">Os04g0340550</name>
    <name evidence="1" type="ORF">OSNPB_040340550</name>
</gene>
<protein>
    <submittedName>
        <fullName evidence="1">Os04g0340550 protein</fullName>
    </submittedName>
</protein>
<dbReference type="Gramene" id="Os04t0340550-01">
    <property type="protein sequence ID" value="Os04t0340550-01"/>
    <property type="gene ID" value="Os04g0340550"/>
</dbReference>
<dbReference type="PaxDb" id="39947-A0A0P0W8Q7"/>
<keyword evidence="2" id="KW-1185">Reference proteome</keyword>
<dbReference type="Proteomes" id="UP000059680">
    <property type="component" value="Chromosome 4"/>
</dbReference>